<name>A0ABT6YKU1_9BACT</name>
<protein>
    <submittedName>
        <fullName evidence="5">Glycoside hydrolase family 127 protein</fullName>
    </submittedName>
</protein>
<dbReference type="EMBL" id="JASHID010000004">
    <property type="protein sequence ID" value="MDI9864217.1"/>
    <property type="molecule type" value="Genomic_DNA"/>
</dbReference>
<feature type="domain" description="DUF4986" evidence="3">
    <location>
        <begin position="552"/>
        <end position="635"/>
    </location>
</feature>
<evidence type="ECO:0000259" key="2">
    <source>
        <dbReference type="Pfam" id="PF07944"/>
    </source>
</evidence>
<dbReference type="SUPFAM" id="SSF48208">
    <property type="entry name" value="Six-hairpin glycosidases"/>
    <property type="match status" value="1"/>
</dbReference>
<accession>A0ABT6YKU1</accession>
<keyword evidence="1" id="KW-0732">Signal</keyword>
<evidence type="ECO:0000313" key="6">
    <source>
        <dbReference type="Proteomes" id="UP001236569"/>
    </source>
</evidence>
<dbReference type="GO" id="GO:0016787">
    <property type="term" value="F:hydrolase activity"/>
    <property type="evidence" value="ECO:0007669"/>
    <property type="project" value="UniProtKB-KW"/>
</dbReference>
<dbReference type="InterPro" id="IPR049046">
    <property type="entry name" value="Beta-AFase-like_GH127_middle"/>
</dbReference>
<comment type="caution">
    <text evidence="5">The sequence shown here is derived from an EMBL/GenBank/DDBJ whole genome shotgun (WGS) entry which is preliminary data.</text>
</comment>
<feature type="domain" description="Non-reducing end beta-L-arabinofuranosidase-like GH127 middle" evidence="4">
    <location>
        <begin position="430"/>
        <end position="523"/>
    </location>
</feature>
<sequence>MKKSSFFTVLLTLATVGLMSFTCFQTKAQNSIQYFKLQQVKLLPSDFKSAQQTDLKYMLSLDTDRLLAPYLKAAGLDTLKANYGNWENTGLDGHIGGHYLSALSNMYASTGDARMNQRLEYMLAQLKRCQDKIGTGYLGGMPGGIALWKDIEQGKIITDDFALNGKWVPLYNLHKLFAGLRDAYVIAGKESAKVMLIRLTDFINNIANKLTDEQIQTMLVSEHGSLNEIFADVAVITGDKKYLELAKRFSHRKILEPLLARQDQLTGLHANMQIPKAVGFKRIAEVGGDEDYLKAAQFFWETVVKNRTVVIGGNSNSEHFHPANDFSPMINDIAGPETCNTYNMLKLTKSLFQTSEQLTYVDYYERALYNHILSSQHPTHGGFVYYTSMRPRHYRVYSQAQQCMWCCVGSGMENHGKYGELIYSHKGNDIFVNLFIPSRLVWQAEGVTLVQQTRFPDSENTELTVENTSGKTYGIMIRYPQWAGKIQIEINGKKEAIDAKPDTYIRLERVWKKGDKISIRLPMTITTEGLPDGSNYVAFLHGPIVLAAKTDTTDLDNLIGDANQFGGYRARGKTYPFETMPVLQTENANLATYLKPVAGKPQTFVAPELISPAKYKNLELIPFYRLHDARYMIYWQLKKK</sequence>
<dbReference type="Proteomes" id="UP001236569">
    <property type="component" value="Unassembled WGS sequence"/>
</dbReference>
<dbReference type="Pfam" id="PF07944">
    <property type="entry name" value="Beta-AFase-like_GH127_cat"/>
    <property type="match status" value="1"/>
</dbReference>
<keyword evidence="6" id="KW-1185">Reference proteome</keyword>
<dbReference type="Pfam" id="PF16375">
    <property type="entry name" value="DUF4986"/>
    <property type="match status" value="1"/>
</dbReference>
<evidence type="ECO:0000313" key="5">
    <source>
        <dbReference type="EMBL" id="MDI9864217.1"/>
    </source>
</evidence>
<dbReference type="PANTHER" id="PTHR31151:SF0">
    <property type="entry name" value="PROLINE-TRNA LIGASE (DUF1680)"/>
    <property type="match status" value="1"/>
</dbReference>
<feature type="signal peptide" evidence="1">
    <location>
        <begin position="1"/>
        <end position="28"/>
    </location>
</feature>
<dbReference type="InterPro" id="IPR008928">
    <property type="entry name" value="6-hairpin_glycosidase_sf"/>
</dbReference>
<dbReference type="PANTHER" id="PTHR31151">
    <property type="entry name" value="PROLINE-TRNA LIGASE (DUF1680)"/>
    <property type="match status" value="1"/>
</dbReference>
<dbReference type="Pfam" id="PF20736">
    <property type="entry name" value="Glyco_hydro127M"/>
    <property type="match status" value="1"/>
</dbReference>
<feature type="domain" description="Non-reducing end beta-L-arabinofuranosidase-like GH127 catalytic" evidence="2">
    <location>
        <begin position="39"/>
        <end position="420"/>
    </location>
</feature>
<dbReference type="InterPro" id="IPR032275">
    <property type="entry name" value="DUF4986"/>
</dbReference>
<proteinExistence type="predicted"/>
<evidence type="ECO:0000259" key="4">
    <source>
        <dbReference type="Pfam" id="PF20736"/>
    </source>
</evidence>
<gene>
    <name evidence="5" type="ORF">QM480_07770</name>
</gene>
<evidence type="ECO:0000259" key="3">
    <source>
        <dbReference type="Pfam" id="PF16375"/>
    </source>
</evidence>
<dbReference type="InterPro" id="IPR012878">
    <property type="entry name" value="Beta-AFase-like_GH127_cat"/>
</dbReference>
<evidence type="ECO:0000256" key="1">
    <source>
        <dbReference type="SAM" id="SignalP"/>
    </source>
</evidence>
<organism evidence="5 6">
    <name type="scientific">Flectobacillus longus</name>
    <dbReference type="NCBI Taxonomy" id="2984207"/>
    <lineage>
        <taxon>Bacteria</taxon>
        <taxon>Pseudomonadati</taxon>
        <taxon>Bacteroidota</taxon>
        <taxon>Cytophagia</taxon>
        <taxon>Cytophagales</taxon>
        <taxon>Flectobacillaceae</taxon>
        <taxon>Flectobacillus</taxon>
    </lineage>
</organism>
<feature type="chain" id="PRO_5045644612" evidence="1">
    <location>
        <begin position="29"/>
        <end position="640"/>
    </location>
</feature>
<dbReference type="RefSeq" id="WP_283369425.1">
    <property type="nucleotide sequence ID" value="NZ_JASHID010000004.1"/>
</dbReference>
<reference evidence="5 6" key="1">
    <citation type="submission" date="2023-05" db="EMBL/GenBank/DDBJ databases">
        <title>Novel species of genus Flectobacillus isolated from stream in China.</title>
        <authorList>
            <person name="Lu H."/>
        </authorList>
    </citation>
    <scope>NUCLEOTIDE SEQUENCE [LARGE SCALE GENOMIC DNA]</scope>
    <source>
        <strain evidence="5 6">DC10W</strain>
    </source>
</reference>
<keyword evidence="5" id="KW-0378">Hydrolase</keyword>